<name>A0AAE2SCQ5_9BACT</name>
<evidence type="ECO:0000259" key="1">
    <source>
        <dbReference type="Pfam" id="PF13439"/>
    </source>
</evidence>
<organism evidence="2 3">
    <name type="scientific">Oceaniferula flava</name>
    <dbReference type="NCBI Taxonomy" id="2800421"/>
    <lineage>
        <taxon>Bacteria</taxon>
        <taxon>Pseudomonadati</taxon>
        <taxon>Verrucomicrobiota</taxon>
        <taxon>Verrucomicrobiia</taxon>
        <taxon>Verrucomicrobiales</taxon>
        <taxon>Verrucomicrobiaceae</taxon>
        <taxon>Oceaniferula</taxon>
    </lineage>
</organism>
<dbReference type="AlphaFoldDB" id="A0AAE2SCQ5"/>
<proteinExistence type="predicted"/>
<dbReference type="CDD" id="cd03801">
    <property type="entry name" value="GT4_PimA-like"/>
    <property type="match status" value="1"/>
</dbReference>
<dbReference type="Gene3D" id="3.40.50.2000">
    <property type="entry name" value="Glycogen Phosphorylase B"/>
    <property type="match status" value="2"/>
</dbReference>
<dbReference type="Pfam" id="PF13692">
    <property type="entry name" value="Glyco_trans_1_4"/>
    <property type="match status" value="1"/>
</dbReference>
<gene>
    <name evidence="2" type="ORF">JIN83_12500</name>
</gene>
<dbReference type="RefSeq" id="WP_309490397.1">
    <property type="nucleotide sequence ID" value="NZ_JAENIG010000008.1"/>
</dbReference>
<dbReference type="InterPro" id="IPR028098">
    <property type="entry name" value="Glyco_trans_4-like_N"/>
</dbReference>
<dbReference type="Proteomes" id="UP000634206">
    <property type="component" value="Unassembled WGS sequence"/>
</dbReference>
<evidence type="ECO:0000313" key="3">
    <source>
        <dbReference type="Proteomes" id="UP000634206"/>
    </source>
</evidence>
<dbReference type="PANTHER" id="PTHR12526:SF630">
    <property type="entry name" value="GLYCOSYLTRANSFERASE"/>
    <property type="match status" value="1"/>
</dbReference>
<evidence type="ECO:0000313" key="2">
    <source>
        <dbReference type="EMBL" id="MBK1855785.1"/>
    </source>
</evidence>
<comment type="caution">
    <text evidence="2">The sequence shown here is derived from an EMBL/GenBank/DDBJ whole genome shotgun (WGS) entry which is preliminary data.</text>
</comment>
<protein>
    <submittedName>
        <fullName evidence="2">Glycosyltransferase family 4 protein</fullName>
    </submittedName>
</protein>
<dbReference type="SUPFAM" id="SSF53756">
    <property type="entry name" value="UDP-Glycosyltransferase/glycogen phosphorylase"/>
    <property type="match status" value="1"/>
</dbReference>
<keyword evidence="3" id="KW-1185">Reference proteome</keyword>
<dbReference type="EMBL" id="JAENIG010000008">
    <property type="protein sequence ID" value="MBK1855785.1"/>
    <property type="molecule type" value="Genomic_DNA"/>
</dbReference>
<dbReference type="Pfam" id="PF13439">
    <property type="entry name" value="Glyco_transf_4"/>
    <property type="match status" value="1"/>
</dbReference>
<sequence length="382" mass="42114">MPDIVHLCYPGVGGQAAVATGLAIEGSRAGVSHGVVFYGIETTAPQYLQLCDAHDIEHMTIVKQPGFGLSARRQLAQTIRSMAPSIVVSHHHDTAVTVSALTLLGCSDDRPLRIFVEHHSNALKSKKDWLLSTLAHRSCDQTVFLTEAYRREVHAKIGRWLDFEKTTVIANGLDLSFYQPVDHGCDTSVIGMQGRMDTGKDFESLIRAFAIIAKGHQSLRLELIGDGPHRDRLEKLCRDLSIEARVNFTGFLKHEELIAHMSEWQIAVLMTDGETLSMAILEIWALALPLVSTRVAGVQDLVNDGVDALLVNPADVAALGETLLKLIQESDLAKSLGLAGRDRVLVEFNRQQIWQQYVELSSRVAPRLSHHLSTCVHDSRIS</sequence>
<feature type="domain" description="Glycosyltransferase subfamily 4-like N-terminal" evidence="1">
    <location>
        <begin position="12"/>
        <end position="176"/>
    </location>
</feature>
<dbReference type="PANTHER" id="PTHR12526">
    <property type="entry name" value="GLYCOSYLTRANSFERASE"/>
    <property type="match status" value="1"/>
</dbReference>
<accession>A0AAE2SCQ5</accession>
<dbReference type="GO" id="GO:0016757">
    <property type="term" value="F:glycosyltransferase activity"/>
    <property type="evidence" value="ECO:0007669"/>
    <property type="project" value="UniProtKB-ARBA"/>
</dbReference>
<reference evidence="2" key="1">
    <citation type="submission" date="2021-01" db="EMBL/GenBank/DDBJ databases">
        <title>Modified the classification status of verrucomicrobia.</title>
        <authorList>
            <person name="Feng X."/>
        </authorList>
    </citation>
    <scope>NUCLEOTIDE SEQUENCE</scope>
    <source>
        <strain evidence="2">5K15</strain>
    </source>
</reference>